<name>A0ABY7YKC2_9HYPH</name>
<organism evidence="12 13">
    <name type="scientific">Devosia algicola</name>
    <dbReference type="NCBI Taxonomy" id="3026418"/>
    <lineage>
        <taxon>Bacteria</taxon>
        <taxon>Pseudomonadati</taxon>
        <taxon>Pseudomonadota</taxon>
        <taxon>Alphaproteobacteria</taxon>
        <taxon>Hyphomicrobiales</taxon>
        <taxon>Devosiaceae</taxon>
        <taxon>Devosia</taxon>
    </lineage>
</organism>
<dbReference type="PANTHER" id="PTHR11728">
    <property type="entry name" value="GLYCEROL-3-PHOSPHATE DEHYDROGENASE"/>
    <property type="match status" value="1"/>
</dbReference>
<keyword evidence="7 8" id="KW-0520">NAD</keyword>
<feature type="binding site" evidence="7">
    <location>
        <position position="104"/>
    </location>
    <ligand>
        <name>sn-glycerol 3-phosphate</name>
        <dbReference type="ChEBI" id="CHEBI:57597"/>
    </ligand>
</feature>
<proteinExistence type="inferred from homology"/>
<comment type="pathway">
    <text evidence="7">Membrane lipid metabolism; glycerophospholipid metabolism.</text>
</comment>
<dbReference type="InterPro" id="IPR008927">
    <property type="entry name" value="6-PGluconate_DH-like_C_sf"/>
</dbReference>
<evidence type="ECO:0000256" key="7">
    <source>
        <dbReference type="HAMAP-Rule" id="MF_00394"/>
    </source>
</evidence>
<comment type="catalytic activity">
    <reaction evidence="7 9">
        <text>sn-glycerol 3-phosphate + NADP(+) = dihydroxyacetone phosphate + NADPH + H(+)</text>
        <dbReference type="Rhea" id="RHEA:11096"/>
        <dbReference type="ChEBI" id="CHEBI:15378"/>
        <dbReference type="ChEBI" id="CHEBI:57597"/>
        <dbReference type="ChEBI" id="CHEBI:57642"/>
        <dbReference type="ChEBI" id="CHEBI:57783"/>
        <dbReference type="ChEBI" id="CHEBI:58349"/>
        <dbReference type="EC" id="1.1.1.94"/>
    </reaction>
</comment>
<comment type="caution">
    <text evidence="7">Lacks conserved residue(s) required for the propagation of feature annotation.</text>
</comment>
<dbReference type="Proteomes" id="UP001220530">
    <property type="component" value="Chromosome"/>
</dbReference>
<evidence type="ECO:0000259" key="11">
    <source>
        <dbReference type="Pfam" id="PF07479"/>
    </source>
</evidence>
<evidence type="ECO:0000259" key="10">
    <source>
        <dbReference type="Pfam" id="PF01210"/>
    </source>
</evidence>
<keyword evidence="3 7" id="KW-0560">Oxidoreductase</keyword>
<feature type="binding site" evidence="7">
    <location>
        <position position="252"/>
    </location>
    <ligand>
        <name>sn-glycerol 3-phosphate</name>
        <dbReference type="ChEBI" id="CHEBI:57597"/>
    </ligand>
</feature>
<feature type="domain" description="Glycerol-3-phosphate dehydrogenase NAD-dependent N-terminal" evidence="10">
    <location>
        <begin position="5"/>
        <end position="154"/>
    </location>
</feature>
<evidence type="ECO:0000256" key="6">
    <source>
        <dbReference type="ARBA" id="ARBA00023264"/>
    </source>
</evidence>
<feature type="binding site" evidence="7">
    <location>
        <position position="34"/>
    </location>
    <ligand>
        <name>NADPH</name>
        <dbReference type="ChEBI" id="CHEBI:57783"/>
    </ligand>
</feature>
<dbReference type="Pfam" id="PF01210">
    <property type="entry name" value="NAD_Gly3P_dh_N"/>
    <property type="match status" value="1"/>
</dbReference>
<keyword evidence="7" id="KW-0521">NADP</keyword>
<evidence type="ECO:0000313" key="12">
    <source>
        <dbReference type="EMBL" id="WDR01736.1"/>
    </source>
</evidence>
<feature type="domain" description="Glycerol-3-phosphate dehydrogenase NAD-dependent C-terminal" evidence="11">
    <location>
        <begin position="176"/>
        <end position="316"/>
    </location>
</feature>
<dbReference type="InterPro" id="IPR013328">
    <property type="entry name" value="6PGD_dom2"/>
</dbReference>
<feature type="binding site" evidence="7">
    <location>
        <position position="251"/>
    </location>
    <ligand>
        <name>NADPH</name>
        <dbReference type="ChEBI" id="CHEBI:57783"/>
    </ligand>
</feature>
<dbReference type="HAMAP" id="MF_00394">
    <property type="entry name" value="NAD_Glyc3P_dehydrog"/>
    <property type="match status" value="1"/>
</dbReference>
<keyword evidence="5 7" id="KW-0594">Phospholipid biosynthesis</keyword>
<dbReference type="InterPro" id="IPR036291">
    <property type="entry name" value="NAD(P)-bd_dom_sf"/>
</dbReference>
<dbReference type="InterPro" id="IPR011128">
    <property type="entry name" value="G3P_DH_NAD-dep_N"/>
</dbReference>
<dbReference type="EMBL" id="CP118246">
    <property type="protein sequence ID" value="WDR01736.1"/>
    <property type="molecule type" value="Genomic_DNA"/>
</dbReference>
<feature type="binding site" evidence="7">
    <location>
        <position position="104"/>
    </location>
    <ligand>
        <name>NADPH</name>
        <dbReference type="ChEBI" id="CHEBI:57783"/>
    </ligand>
</feature>
<sequence length="328" mass="33322">MKLDNVCVIGAGAWGTALAQAAAMAGRDVTLVVRTDQQAREINDHHTNRRALGAQTLSTKITAQPSPSAADCFILAVPAQSSRTALGEIAPALLADKPVMLSAKGLETGTLQRQSEILADMAPDAIPFVLSGPSFAADVAAGRPTAVTLAGDDADLTSALAGALAGPSFRPYAADDRIGVELAGALKNIYALACGAVEGAELGASARSALLARAYAEMARMVVAMGGSATTLTGLAGLGDLTLSCSSPQSRNYQFGMALGRGQKVQAILAGDAKLAEGVATTPVARALARDLGVDAPLIIAVDQLLDGHADITTIVAGLMARPLKREE</sequence>
<keyword evidence="7" id="KW-0547">Nucleotide-binding</keyword>
<dbReference type="PRINTS" id="PR00077">
    <property type="entry name" value="GPDHDRGNASE"/>
</dbReference>
<dbReference type="InterPro" id="IPR006168">
    <property type="entry name" value="G3P_DH_NAD-dep"/>
</dbReference>
<dbReference type="Gene3D" id="1.10.1040.10">
    <property type="entry name" value="N-(1-d-carboxylethyl)-l-norvaline Dehydrogenase, domain 2"/>
    <property type="match status" value="1"/>
</dbReference>
<feature type="binding site" evidence="7">
    <location>
        <position position="14"/>
    </location>
    <ligand>
        <name>NADPH</name>
        <dbReference type="ChEBI" id="CHEBI:57783"/>
    </ligand>
</feature>
<feature type="binding site" evidence="7">
    <location>
        <position position="134"/>
    </location>
    <ligand>
        <name>sn-glycerol 3-phosphate</name>
        <dbReference type="ChEBI" id="CHEBI:57597"/>
    </ligand>
</feature>
<comment type="similarity">
    <text evidence="1 7 8">Belongs to the NAD-dependent glycerol-3-phosphate dehydrogenase family.</text>
</comment>
<keyword evidence="2 7" id="KW-0444">Lipid biosynthesis</keyword>
<comment type="function">
    <text evidence="7">Catalyzes the reduction of the glycolytic intermediate dihydroxyacetone phosphate (DHAP) to sn-glycerol 3-phosphate (G3P), the key precursor for phospholipid synthesis.</text>
</comment>
<evidence type="ECO:0000256" key="4">
    <source>
        <dbReference type="ARBA" id="ARBA00023098"/>
    </source>
</evidence>
<dbReference type="NCBIfam" id="NF000942">
    <property type="entry name" value="PRK00094.1-4"/>
    <property type="match status" value="1"/>
</dbReference>
<dbReference type="Gene3D" id="3.40.50.720">
    <property type="entry name" value="NAD(P)-binding Rossmann-like Domain"/>
    <property type="match status" value="1"/>
</dbReference>
<dbReference type="SUPFAM" id="SSF51735">
    <property type="entry name" value="NAD(P)-binding Rossmann-fold domains"/>
    <property type="match status" value="1"/>
</dbReference>
<feature type="binding site" evidence="7">
    <location>
        <position position="275"/>
    </location>
    <ligand>
        <name>NADPH</name>
        <dbReference type="ChEBI" id="CHEBI:57783"/>
    </ligand>
</feature>
<feature type="binding site" evidence="7">
    <location>
        <position position="250"/>
    </location>
    <ligand>
        <name>sn-glycerol 3-phosphate</name>
        <dbReference type="ChEBI" id="CHEBI:57597"/>
    </ligand>
</feature>
<feature type="binding site" evidence="7">
    <location>
        <position position="136"/>
    </location>
    <ligand>
        <name>NADPH</name>
        <dbReference type="ChEBI" id="CHEBI:57783"/>
    </ligand>
</feature>
<evidence type="ECO:0000256" key="8">
    <source>
        <dbReference type="RuleBase" id="RU000437"/>
    </source>
</evidence>
<feature type="active site" description="Proton acceptor" evidence="7">
    <location>
        <position position="187"/>
    </location>
</feature>
<feature type="binding site" evidence="7">
    <location>
        <position position="251"/>
    </location>
    <ligand>
        <name>sn-glycerol 3-phosphate</name>
        <dbReference type="ChEBI" id="CHEBI:57597"/>
    </ligand>
</feature>
<dbReference type="InterPro" id="IPR006109">
    <property type="entry name" value="G3P_DH_NAD-dep_C"/>
</dbReference>
<dbReference type="PANTHER" id="PTHR11728:SF1">
    <property type="entry name" value="GLYCEROL-3-PHOSPHATE DEHYDROGENASE [NAD(+)] 2, CHLOROPLASTIC"/>
    <property type="match status" value="1"/>
</dbReference>
<keyword evidence="13" id="KW-1185">Reference proteome</keyword>
<dbReference type="EC" id="1.1.1.94" evidence="7"/>
<keyword evidence="4 7" id="KW-0443">Lipid metabolism</keyword>
<evidence type="ECO:0000313" key="13">
    <source>
        <dbReference type="Proteomes" id="UP001220530"/>
    </source>
</evidence>
<evidence type="ECO:0000256" key="3">
    <source>
        <dbReference type="ARBA" id="ARBA00023002"/>
    </source>
</evidence>
<feature type="binding site" evidence="7">
    <location>
        <position position="187"/>
    </location>
    <ligand>
        <name>sn-glycerol 3-phosphate</name>
        <dbReference type="ChEBI" id="CHEBI:57597"/>
    </ligand>
</feature>
<evidence type="ECO:0000256" key="9">
    <source>
        <dbReference type="RuleBase" id="RU000439"/>
    </source>
</evidence>
<dbReference type="NCBIfam" id="NF000940">
    <property type="entry name" value="PRK00094.1-2"/>
    <property type="match status" value="1"/>
</dbReference>
<dbReference type="Pfam" id="PF07479">
    <property type="entry name" value="NAD_Gly3P_dh_C"/>
    <property type="match status" value="1"/>
</dbReference>
<feature type="binding site" evidence="7">
    <location>
        <position position="132"/>
    </location>
    <ligand>
        <name>sn-glycerol 3-phosphate</name>
        <dbReference type="ChEBI" id="CHEBI:57597"/>
    </ligand>
</feature>
<evidence type="ECO:0000256" key="1">
    <source>
        <dbReference type="ARBA" id="ARBA00011009"/>
    </source>
</evidence>
<accession>A0ABY7YKC2</accession>
<keyword evidence="6 7" id="KW-1208">Phospholipid metabolism</keyword>
<comment type="catalytic activity">
    <reaction evidence="7">
        <text>sn-glycerol 3-phosphate + NAD(+) = dihydroxyacetone phosphate + NADH + H(+)</text>
        <dbReference type="Rhea" id="RHEA:11092"/>
        <dbReference type="ChEBI" id="CHEBI:15378"/>
        <dbReference type="ChEBI" id="CHEBI:57540"/>
        <dbReference type="ChEBI" id="CHEBI:57597"/>
        <dbReference type="ChEBI" id="CHEBI:57642"/>
        <dbReference type="ChEBI" id="CHEBI:57945"/>
        <dbReference type="EC" id="1.1.1.94"/>
    </reaction>
</comment>
<feature type="binding site" evidence="7">
    <location>
        <position position="277"/>
    </location>
    <ligand>
        <name>NADPH</name>
        <dbReference type="ChEBI" id="CHEBI:57783"/>
    </ligand>
</feature>
<keyword evidence="7" id="KW-0963">Cytoplasm</keyword>
<gene>
    <name evidence="7" type="primary">gpsA</name>
    <name evidence="12" type="ORF">PSQ19_13425</name>
</gene>
<evidence type="ECO:0000256" key="5">
    <source>
        <dbReference type="ARBA" id="ARBA00023209"/>
    </source>
</evidence>
<feature type="binding site" evidence="7">
    <location>
        <position position="240"/>
    </location>
    <ligand>
        <name>sn-glycerol 3-phosphate</name>
        <dbReference type="ChEBI" id="CHEBI:57597"/>
    </ligand>
</feature>
<evidence type="ECO:0000256" key="2">
    <source>
        <dbReference type="ARBA" id="ARBA00022516"/>
    </source>
</evidence>
<dbReference type="PROSITE" id="PS00957">
    <property type="entry name" value="NAD_G3PDH"/>
    <property type="match status" value="1"/>
</dbReference>
<reference evidence="12 13" key="1">
    <citation type="submission" date="2023-02" db="EMBL/GenBank/DDBJ databases">
        <title>Devosia algicola sp. nov., isolated from the phycosphere of marine algae.</title>
        <authorList>
            <person name="Kim J.M."/>
            <person name="Lee J.K."/>
            <person name="Choi B.J."/>
            <person name="Bayburt H."/>
            <person name="Jeon C.O."/>
        </authorList>
    </citation>
    <scope>NUCLEOTIDE SEQUENCE [LARGE SCALE GENOMIC DNA]</scope>
    <source>
        <strain evidence="12 13">G20-9</strain>
    </source>
</reference>
<dbReference type="RefSeq" id="WP_282218146.1">
    <property type="nucleotide sequence ID" value="NZ_CP118246.1"/>
</dbReference>
<dbReference type="SUPFAM" id="SSF48179">
    <property type="entry name" value="6-phosphogluconate dehydrogenase C-terminal domain-like"/>
    <property type="match status" value="1"/>
</dbReference>
<comment type="subcellular location">
    <subcellularLocation>
        <location evidence="7">Cytoplasm</location>
    </subcellularLocation>
</comment>
<dbReference type="PIRSF" id="PIRSF000114">
    <property type="entry name" value="Glycerol-3-P_dh"/>
    <property type="match status" value="1"/>
</dbReference>
<protein>
    <recommendedName>
        <fullName evidence="7">Glycerol-3-phosphate dehydrogenase [NAD(P)+]</fullName>
        <ecNumber evidence="7">1.1.1.94</ecNumber>
    </recommendedName>
    <alternativeName>
        <fullName evidence="7">NAD(P)(+)-dependent glycerol-3-phosphate dehydrogenase</fullName>
    </alternativeName>
    <alternativeName>
        <fullName evidence="7">NAD(P)H-dependent dihydroxyacetone-phosphate reductase</fullName>
    </alternativeName>
</protein>